<reference evidence="2 3" key="2">
    <citation type="journal article" date="2017" name="Sci. Rep.">
        <title>Ant-infecting Ophiocordyceps genomes reveal a high diversity of potential behavioral manipulation genes and a possible major role for enterotoxins.</title>
        <authorList>
            <person name="de Bekker C."/>
            <person name="Ohm R.A."/>
            <person name="Evans H.C."/>
            <person name="Brachmann A."/>
            <person name="Hughes D.P."/>
        </authorList>
    </citation>
    <scope>NUCLEOTIDE SEQUENCE [LARGE SCALE GENOMIC DNA]</scope>
    <source>
        <strain evidence="2 3">SC16a</strain>
    </source>
</reference>
<organism evidence="2 3">
    <name type="scientific">Ophiocordyceps unilateralis</name>
    <name type="common">Zombie-ant fungus</name>
    <name type="synonym">Torrubia unilateralis</name>
    <dbReference type="NCBI Taxonomy" id="268505"/>
    <lineage>
        <taxon>Eukaryota</taxon>
        <taxon>Fungi</taxon>
        <taxon>Dikarya</taxon>
        <taxon>Ascomycota</taxon>
        <taxon>Pezizomycotina</taxon>
        <taxon>Sordariomycetes</taxon>
        <taxon>Hypocreomycetidae</taxon>
        <taxon>Hypocreales</taxon>
        <taxon>Ophiocordycipitaceae</taxon>
        <taxon>Ophiocordyceps</taxon>
    </lineage>
</organism>
<gene>
    <name evidence="2" type="ORF">XA68_17933</name>
</gene>
<feature type="chain" id="PRO_5012247827" description="MACPF domain-containing protein" evidence="1">
    <location>
        <begin position="24"/>
        <end position="592"/>
    </location>
</feature>
<dbReference type="EMBL" id="LAZP02000083">
    <property type="protein sequence ID" value="PFH61235.1"/>
    <property type="molecule type" value="Genomic_DNA"/>
</dbReference>
<name>A0A2A9PIA5_OPHUN</name>
<evidence type="ECO:0000313" key="2">
    <source>
        <dbReference type="EMBL" id="PFH61235.1"/>
    </source>
</evidence>
<dbReference type="AlphaFoldDB" id="A0A2A9PIA5"/>
<evidence type="ECO:0000256" key="1">
    <source>
        <dbReference type="SAM" id="SignalP"/>
    </source>
</evidence>
<reference evidence="2 3" key="1">
    <citation type="journal article" date="2015" name="BMC Genomics">
        <title>Gene expression during zombie ant biting behavior reflects the complexity underlying fungal parasitic behavioral manipulation.</title>
        <authorList>
            <person name="de Bekker C."/>
            <person name="Ohm R.A."/>
            <person name="Loreto R.G."/>
            <person name="Sebastian A."/>
            <person name="Albert I."/>
            <person name="Merrow M."/>
            <person name="Brachmann A."/>
            <person name="Hughes D.P."/>
        </authorList>
    </citation>
    <scope>NUCLEOTIDE SEQUENCE [LARGE SCALE GENOMIC DNA]</scope>
    <source>
        <strain evidence="2 3">SC16a</strain>
    </source>
</reference>
<keyword evidence="1" id="KW-0732">Signal</keyword>
<accession>A0A2A9PIA5</accession>
<feature type="signal peptide" evidence="1">
    <location>
        <begin position="1"/>
        <end position="23"/>
    </location>
</feature>
<proteinExistence type="predicted"/>
<evidence type="ECO:0000313" key="3">
    <source>
        <dbReference type="Proteomes" id="UP000037136"/>
    </source>
</evidence>
<protein>
    <recommendedName>
        <fullName evidence="4">MACPF domain-containing protein</fullName>
    </recommendedName>
</protein>
<dbReference type="OrthoDB" id="3231004at2759"/>
<dbReference type="STRING" id="268505.A0A2A9PIA5"/>
<dbReference type="Proteomes" id="UP000037136">
    <property type="component" value="Unassembled WGS sequence"/>
</dbReference>
<sequence>MRRMHWSLTTLLGPAFLTGLSLATKSRVPHTDFLTVGQGFNTFLGRGKTHNVVYVDASQKRDQLPAVDQDQDLHQLTFNFTPPSGDMSGVDVLSYFVPPDLESVHEAIERYKAELNNTNPRHAKRQYMSCPNNQNSGQMEMTSDIVTSYESYLKKLDISASAALAGYGQSASISGSYLDEAQFSSNSITALFIVKLSKQQDSRDSFSFNKEHYNKSTFRDTHGDRWIRGFVSGGKLLARVSIKLKSSSSRQDLEASAEAAVGYMGVSGSASTEVKNSMQTLQENADVKVNIFYQGDLARESLQNELQLDSAKSSVEATFENTKAYVTKFMETACEHDYKYEALLEEYANIPNFPRADGVEVWDYDDATAEAYGVLKELVKISEMSREFQQRPSINRKEKRAISRFERDMSEAAKKWVMDIAQNPTNVREKADELLERFKTDFHDKVKRTLEQDKDYRRQLCRKIAQRNRDMTEAVEGDRDMTEAVEGGRNMTEAVEKRLISRTLTRSGFMIIEPKLLAELTDTERDSLHLVPYMDGRWMLVSGLSYSDRANPWRRADPMGDCRISKVVMATNRMDIAEGQALVVVWSSPIGV</sequence>
<comment type="caution">
    <text evidence="2">The sequence shown here is derived from an EMBL/GenBank/DDBJ whole genome shotgun (WGS) entry which is preliminary data.</text>
</comment>
<evidence type="ECO:0008006" key="4">
    <source>
        <dbReference type="Google" id="ProtNLM"/>
    </source>
</evidence>
<keyword evidence="3" id="KW-1185">Reference proteome</keyword>